<evidence type="ECO:0000313" key="2">
    <source>
        <dbReference type="EMBL" id="KKQ35321.1"/>
    </source>
</evidence>
<dbReference type="AlphaFoldDB" id="A0A0G0K3V8"/>
<dbReference type="EMBL" id="LBTF01000018">
    <property type="protein sequence ID" value="KKQ35321.1"/>
    <property type="molecule type" value="Genomic_DNA"/>
</dbReference>
<keyword evidence="1" id="KW-1133">Transmembrane helix</keyword>
<feature type="transmembrane region" description="Helical" evidence="1">
    <location>
        <begin position="79"/>
        <end position="100"/>
    </location>
</feature>
<evidence type="ECO:0008006" key="4">
    <source>
        <dbReference type="Google" id="ProtNLM"/>
    </source>
</evidence>
<comment type="caution">
    <text evidence="2">The sequence shown here is derived from an EMBL/GenBank/DDBJ whole genome shotgun (WGS) entry which is preliminary data.</text>
</comment>
<accession>A0A0G0K3V8</accession>
<keyword evidence="1" id="KW-0812">Transmembrane</keyword>
<organism evidence="2 3">
    <name type="scientific">Candidatus Nomurabacteria bacterium GW2011_GWB1_37_5</name>
    <dbReference type="NCBI Taxonomy" id="1618742"/>
    <lineage>
        <taxon>Bacteria</taxon>
        <taxon>Candidatus Nomuraibacteriota</taxon>
    </lineage>
</organism>
<keyword evidence="1" id="KW-0472">Membrane</keyword>
<proteinExistence type="predicted"/>
<evidence type="ECO:0000313" key="3">
    <source>
        <dbReference type="Proteomes" id="UP000033876"/>
    </source>
</evidence>
<protein>
    <recommendedName>
        <fullName evidence="4">Baseplate protein J-like domain-containing protein</fullName>
    </recommendedName>
</protein>
<evidence type="ECO:0000256" key="1">
    <source>
        <dbReference type="SAM" id="Phobius"/>
    </source>
</evidence>
<dbReference type="Proteomes" id="UP000033876">
    <property type="component" value="Unassembled WGS sequence"/>
</dbReference>
<gene>
    <name evidence="2" type="ORF">US50_C0018G0009</name>
</gene>
<sequence length="451" mass="50012">MVKKIVQDIVKPRKIMKPKIEKKAIVPPVPPVSPEIVNTDPYREFRLQSLRSKASMHDTLSTEDGIHNEGSGNKNGSKIGLWTVATVSFLILLFAVSALFTGATVTVTPIVKDFAIQNNFTAIKDSEDNLSFEVMSITDEERQILKATEARNVEKKAIGKVMIYNSFSSSPQKLLIDTRLEAPSGKIYKTDKEVIVPGYTTKNKETIPGSIEVGIHADQAGDEYNSDPVDFSIVGFKSSPKYTKIYARSKGNITGGFTGLANVISESEAGKIQESLKLKLKEKLMQKIKAEVPKDFVLFDDAIFLNLDSDTVSTEFKESEVPVIQNGTIYALIFDKSKLVQSISSSVMREPVNDVIISNISELVFEMKNKSLISPESITEISFNLSGQARFIWPVDEGKIKSDLSGKKKKEFKIILSSFPNVDQAEVVIKPFWKSSFPSDIDKIKVVNKAK</sequence>
<name>A0A0G0K3V8_9BACT</name>
<reference evidence="2 3" key="1">
    <citation type="journal article" date="2015" name="Nature">
        <title>rRNA introns, odd ribosomes, and small enigmatic genomes across a large radiation of phyla.</title>
        <authorList>
            <person name="Brown C.T."/>
            <person name="Hug L.A."/>
            <person name="Thomas B.C."/>
            <person name="Sharon I."/>
            <person name="Castelle C.J."/>
            <person name="Singh A."/>
            <person name="Wilkins M.J."/>
            <person name="Williams K.H."/>
            <person name="Banfield J.F."/>
        </authorList>
    </citation>
    <scope>NUCLEOTIDE SEQUENCE [LARGE SCALE GENOMIC DNA]</scope>
</reference>